<reference evidence="14" key="2">
    <citation type="journal article" date="2023" name="Syst. Appl. Microbiol.">
        <title>Govania unica gen. nov., sp. nov., a rare biosphere bacterium that represents a novel family in the class Alphaproteobacteria.</title>
        <authorList>
            <person name="Vandamme P."/>
            <person name="Peeters C."/>
            <person name="Hettiarachchi A."/>
            <person name="Cnockaert M."/>
            <person name="Carlier A."/>
        </authorList>
    </citation>
    <scope>NUCLEOTIDE SEQUENCE</scope>
    <source>
        <strain evidence="14">LMG 31809</strain>
    </source>
</reference>
<keyword evidence="8 13" id="KW-0812">Transmembrane</keyword>
<evidence type="ECO:0000256" key="11">
    <source>
        <dbReference type="ARBA" id="ARBA00023136"/>
    </source>
</evidence>
<evidence type="ECO:0000313" key="14">
    <source>
        <dbReference type="EMBL" id="MDA5192709.1"/>
    </source>
</evidence>
<evidence type="ECO:0000256" key="2">
    <source>
        <dbReference type="ARBA" id="ARBA00004429"/>
    </source>
</evidence>
<comment type="similarity">
    <text evidence="3 12">Belongs to the CcmB/CycW/HelB family.</text>
</comment>
<dbReference type="Pfam" id="PF03379">
    <property type="entry name" value="CcmB"/>
    <property type="match status" value="1"/>
</dbReference>
<feature type="transmembrane region" description="Helical" evidence="13">
    <location>
        <begin position="99"/>
        <end position="120"/>
    </location>
</feature>
<feature type="transmembrane region" description="Helical" evidence="13">
    <location>
        <begin position="126"/>
        <end position="151"/>
    </location>
</feature>
<comment type="function">
    <text evidence="1 12">Required for the export of heme to the periplasm for the biogenesis of c-type cytochromes.</text>
</comment>
<gene>
    <name evidence="14" type="primary">ccmB</name>
    <name evidence="14" type="ORF">NYP16_01895</name>
</gene>
<dbReference type="EMBL" id="JANWOI010000001">
    <property type="protein sequence ID" value="MDA5192709.1"/>
    <property type="molecule type" value="Genomic_DNA"/>
</dbReference>
<feature type="transmembrane region" description="Helical" evidence="13">
    <location>
        <begin position="46"/>
        <end position="67"/>
    </location>
</feature>
<keyword evidence="9 12" id="KW-0201">Cytochrome c-type biogenesis</keyword>
<name>A0A9X3Z697_9PROT</name>
<sequence length="221" mass="23106">MSVALKIVRRDMRLAWAQGGGAYLALAFFVITVTLFPFGVGPEPGMLARIAPGVLWVAALLACLLSLDRLFAADYEDGSLEGLVLLPEPLSLVVGAKCLAHWLSTALPLILIAPFLAMMLNLEPAAYPVLMLSMLIGTPGLSAIGAVGAALTVGLRRAGVLIALIVLPLNIPILIFAVAATEAARNGFDPQPHLMLLAACSIFSLVFGLWAAAAALKVNLE</sequence>
<feature type="transmembrane region" description="Helical" evidence="13">
    <location>
        <begin position="21"/>
        <end position="40"/>
    </location>
</feature>
<reference evidence="14" key="1">
    <citation type="submission" date="2022-08" db="EMBL/GenBank/DDBJ databases">
        <authorList>
            <person name="Vandamme P."/>
            <person name="Hettiarachchi A."/>
            <person name="Peeters C."/>
            <person name="Cnockaert M."/>
            <person name="Carlier A."/>
        </authorList>
    </citation>
    <scope>NUCLEOTIDE SEQUENCE</scope>
    <source>
        <strain evidence="14">LMG 31809</strain>
    </source>
</reference>
<evidence type="ECO:0000256" key="6">
    <source>
        <dbReference type="ARBA" id="ARBA00022475"/>
    </source>
</evidence>
<dbReference type="AlphaFoldDB" id="A0A9X3Z697"/>
<comment type="caution">
    <text evidence="14">The sequence shown here is derived from an EMBL/GenBank/DDBJ whole genome shotgun (WGS) entry which is preliminary data.</text>
</comment>
<protein>
    <recommendedName>
        <fullName evidence="4 12">Heme exporter protein B</fullName>
    </recommendedName>
</protein>
<evidence type="ECO:0000256" key="13">
    <source>
        <dbReference type="SAM" id="Phobius"/>
    </source>
</evidence>
<evidence type="ECO:0000256" key="7">
    <source>
        <dbReference type="ARBA" id="ARBA00022519"/>
    </source>
</evidence>
<keyword evidence="10 13" id="KW-1133">Transmembrane helix</keyword>
<keyword evidence="7 12" id="KW-0997">Cell inner membrane</keyword>
<dbReference type="GO" id="GO:1903607">
    <property type="term" value="P:cytochrome c biosynthetic process"/>
    <property type="evidence" value="ECO:0007669"/>
    <property type="project" value="TreeGrafter"/>
</dbReference>
<feature type="transmembrane region" description="Helical" evidence="13">
    <location>
        <begin position="158"/>
        <end position="181"/>
    </location>
</feature>
<keyword evidence="6 12" id="KW-1003">Cell membrane</keyword>
<dbReference type="NCBIfam" id="TIGR01190">
    <property type="entry name" value="ccmB"/>
    <property type="match status" value="1"/>
</dbReference>
<comment type="subcellular location">
    <subcellularLocation>
        <location evidence="2">Cell inner membrane</location>
        <topology evidence="2">Multi-pass membrane protein</topology>
    </subcellularLocation>
</comment>
<keyword evidence="11 12" id="KW-0472">Membrane</keyword>
<evidence type="ECO:0000256" key="1">
    <source>
        <dbReference type="ARBA" id="ARBA00002442"/>
    </source>
</evidence>
<evidence type="ECO:0000256" key="4">
    <source>
        <dbReference type="ARBA" id="ARBA00016452"/>
    </source>
</evidence>
<evidence type="ECO:0000313" key="15">
    <source>
        <dbReference type="Proteomes" id="UP001141619"/>
    </source>
</evidence>
<evidence type="ECO:0000256" key="9">
    <source>
        <dbReference type="ARBA" id="ARBA00022748"/>
    </source>
</evidence>
<dbReference type="PIRSF" id="PIRSF002764">
    <property type="entry name" value="CcmB"/>
    <property type="match status" value="1"/>
</dbReference>
<dbReference type="RefSeq" id="WP_274942413.1">
    <property type="nucleotide sequence ID" value="NZ_JANWOI010000001.1"/>
</dbReference>
<accession>A0A9X3Z697</accession>
<dbReference type="Proteomes" id="UP001141619">
    <property type="component" value="Unassembled WGS sequence"/>
</dbReference>
<dbReference type="PANTHER" id="PTHR30070">
    <property type="entry name" value="HEME EXPORTER PROTEIN B"/>
    <property type="match status" value="1"/>
</dbReference>
<evidence type="ECO:0000256" key="8">
    <source>
        <dbReference type="ARBA" id="ARBA00022692"/>
    </source>
</evidence>
<proteinExistence type="inferred from homology"/>
<dbReference type="GO" id="GO:0015232">
    <property type="term" value="F:heme transmembrane transporter activity"/>
    <property type="evidence" value="ECO:0007669"/>
    <property type="project" value="InterPro"/>
</dbReference>
<dbReference type="InterPro" id="IPR026031">
    <property type="entry name" value="Cyt_c_CcmB_bac"/>
</dbReference>
<evidence type="ECO:0000256" key="3">
    <source>
        <dbReference type="ARBA" id="ARBA00010544"/>
    </source>
</evidence>
<dbReference type="GO" id="GO:0005886">
    <property type="term" value="C:plasma membrane"/>
    <property type="evidence" value="ECO:0007669"/>
    <property type="project" value="UniProtKB-SubCell"/>
</dbReference>
<feature type="transmembrane region" description="Helical" evidence="13">
    <location>
        <begin position="193"/>
        <end position="216"/>
    </location>
</feature>
<evidence type="ECO:0000256" key="12">
    <source>
        <dbReference type="PIRNR" id="PIRNR002764"/>
    </source>
</evidence>
<organism evidence="14 15">
    <name type="scientific">Govanella unica</name>
    <dbReference type="NCBI Taxonomy" id="2975056"/>
    <lineage>
        <taxon>Bacteria</taxon>
        <taxon>Pseudomonadati</taxon>
        <taxon>Pseudomonadota</taxon>
        <taxon>Alphaproteobacteria</taxon>
        <taxon>Emcibacterales</taxon>
        <taxon>Govanellaceae</taxon>
        <taxon>Govanella</taxon>
    </lineage>
</organism>
<dbReference type="PANTHER" id="PTHR30070:SF1">
    <property type="entry name" value="CYTOCHROME C BIOGENESIS B-RELATED"/>
    <property type="match status" value="1"/>
</dbReference>
<evidence type="ECO:0000256" key="5">
    <source>
        <dbReference type="ARBA" id="ARBA00022448"/>
    </source>
</evidence>
<keyword evidence="5 12" id="KW-0813">Transport</keyword>
<keyword evidence="15" id="KW-1185">Reference proteome</keyword>
<dbReference type="InterPro" id="IPR003544">
    <property type="entry name" value="Cyt_c_biogenesis_CcmB"/>
</dbReference>
<dbReference type="GO" id="GO:0017004">
    <property type="term" value="P:cytochrome complex assembly"/>
    <property type="evidence" value="ECO:0007669"/>
    <property type="project" value="UniProtKB-KW"/>
</dbReference>
<evidence type="ECO:0000256" key="10">
    <source>
        <dbReference type="ARBA" id="ARBA00022989"/>
    </source>
</evidence>
<dbReference type="PRINTS" id="PR01414">
    <property type="entry name" value="CCMBBIOGNSIS"/>
</dbReference>